<name>A0A670ZSA9_PSETE</name>
<dbReference type="PROSITE" id="PS50082">
    <property type="entry name" value="WD_REPEATS_2"/>
    <property type="match status" value="1"/>
</dbReference>
<dbReference type="AlphaFoldDB" id="A0A670ZSA9"/>
<dbReference type="Ensembl" id="ENSPTXT00000026442.1">
    <property type="protein sequence ID" value="ENSPTXP00000025645.1"/>
    <property type="gene ID" value="ENSPTXG00000017844.1"/>
</dbReference>
<evidence type="ECO:0000256" key="4">
    <source>
        <dbReference type="ARBA" id="ARBA00023242"/>
    </source>
</evidence>
<protein>
    <submittedName>
        <fullName evidence="7">WD repeat domain 54</fullName>
    </submittedName>
</protein>
<dbReference type="SMART" id="SM00320">
    <property type="entry name" value="WD40"/>
    <property type="match status" value="3"/>
</dbReference>
<reference evidence="7" key="2">
    <citation type="submission" date="2025-09" db="UniProtKB">
        <authorList>
            <consortium name="Ensembl"/>
        </authorList>
    </citation>
    <scope>IDENTIFICATION</scope>
</reference>
<dbReference type="InterPro" id="IPR036322">
    <property type="entry name" value="WD40_repeat_dom_sf"/>
</dbReference>
<evidence type="ECO:0000256" key="5">
    <source>
        <dbReference type="PROSITE-ProRule" id="PRU00221"/>
    </source>
</evidence>
<dbReference type="PANTHER" id="PTHR19848">
    <property type="entry name" value="WD40 REPEAT PROTEIN"/>
    <property type="match status" value="1"/>
</dbReference>
<dbReference type="GO" id="GO:0000027">
    <property type="term" value="P:ribosomal large subunit assembly"/>
    <property type="evidence" value="ECO:0007669"/>
    <property type="project" value="TreeGrafter"/>
</dbReference>
<dbReference type="PANTHER" id="PTHR19848:SF0">
    <property type="entry name" value="NOTCHLESS PROTEIN HOMOLOG 1"/>
    <property type="match status" value="1"/>
</dbReference>
<dbReference type="Pfam" id="PF21031">
    <property type="entry name" value="WDR54"/>
    <property type="match status" value="1"/>
</dbReference>
<evidence type="ECO:0000313" key="7">
    <source>
        <dbReference type="Ensembl" id="ENSPTXP00000025645.1"/>
    </source>
</evidence>
<evidence type="ECO:0000259" key="6">
    <source>
        <dbReference type="Pfam" id="PF21031"/>
    </source>
</evidence>
<organism evidence="7 8">
    <name type="scientific">Pseudonaja textilis</name>
    <name type="common">Eastern brown snake</name>
    <dbReference type="NCBI Taxonomy" id="8673"/>
    <lineage>
        <taxon>Eukaryota</taxon>
        <taxon>Metazoa</taxon>
        <taxon>Chordata</taxon>
        <taxon>Craniata</taxon>
        <taxon>Vertebrata</taxon>
        <taxon>Euteleostomi</taxon>
        <taxon>Lepidosauria</taxon>
        <taxon>Squamata</taxon>
        <taxon>Bifurcata</taxon>
        <taxon>Unidentata</taxon>
        <taxon>Episquamata</taxon>
        <taxon>Toxicofera</taxon>
        <taxon>Serpentes</taxon>
        <taxon>Colubroidea</taxon>
        <taxon>Elapidae</taxon>
        <taxon>Hydrophiinae</taxon>
        <taxon>Pseudonaja</taxon>
    </lineage>
</organism>
<keyword evidence="4" id="KW-0539">Nucleus</keyword>
<dbReference type="FunFam" id="2.130.10.10:FF:000412">
    <property type="entry name" value="WD repeat domain 54"/>
    <property type="match status" value="1"/>
</dbReference>
<dbReference type="InterPro" id="IPR049546">
    <property type="entry name" value="WDR54_beta_prop"/>
</dbReference>
<dbReference type="GeneTree" id="ENSGT00390000014530"/>
<dbReference type="InterPro" id="IPR001680">
    <property type="entry name" value="WD40_rpt"/>
</dbReference>
<keyword evidence="8" id="KW-1185">Reference proteome</keyword>
<proteinExistence type="predicted"/>
<keyword evidence="2 5" id="KW-0853">WD repeat</keyword>
<reference evidence="7" key="1">
    <citation type="submission" date="2025-08" db="UniProtKB">
        <authorList>
            <consortium name="Ensembl"/>
        </authorList>
    </citation>
    <scope>IDENTIFICATION</scope>
</reference>
<dbReference type="Proteomes" id="UP000472273">
    <property type="component" value="Unplaced"/>
</dbReference>
<evidence type="ECO:0000256" key="2">
    <source>
        <dbReference type="ARBA" id="ARBA00022574"/>
    </source>
</evidence>
<feature type="domain" description="WD repeat-containing protein 54 beta-propeller" evidence="6">
    <location>
        <begin position="1"/>
        <end position="321"/>
    </location>
</feature>
<dbReference type="SUPFAM" id="SSF50978">
    <property type="entry name" value="WD40 repeat-like"/>
    <property type="match status" value="1"/>
</dbReference>
<dbReference type="GO" id="GO:0005730">
    <property type="term" value="C:nucleolus"/>
    <property type="evidence" value="ECO:0007669"/>
    <property type="project" value="TreeGrafter"/>
</dbReference>
<feature type="repeat" description="WD" evidence="5">
    <location>
        <begin position="238"/>
        <end position="279"/>
    </location>
</feature>
<comment type="subcellular location">
    <subcellularLocation>
        <location evidence="1">Nucleus</location>
    </subcellularLocation>
</comment>
<sequence length="324" mass="34310">MYRRERSVPLRGSSLALYNNLAVLPLPAKRLSYFASVHGASVGLVSAAADGAGCAHRQLQAREGGLGPPIVTQGRPAPNRPFRLSRQMYEPDGSAMVYWHALDGMDLIGQREAAGASAGNPGFPIPLAGTSTGSVLVFDVPAKGTNITLSEVLEQHSSPITDIGAEPPQGAADLVTADDSGALCVWGSGETFRLINKIPASDCTCSSVKLWNGVIAAGYGNGQIRLYEAAHGTLRAQVNAHARWIYALDLAPLSGKLLSAAEDSFVRVWGLSHKADTDSLEITHCHTECVTDTQICGARFCNPEGTAFAVTGFELNEIILYHQV</sequence>
<gene>
    <name evidence="7" type="primary">WDR54</name>
</gene>
<dbReference type="InterPro" id="IPR015943">
    <property type="entry name" value="WD40/YVTN_repeat-like_dom_sf"/>
</dbReference>
<evidence type="ECO:0000313" key="8">
    <source>
        <dbReference type="Proteomes" id="UP000472273"/>
    </source>
</evidence>
<dbReference type="PROSITE" id="PS50294">
    <property type="entry name" value="WD_REPEATS_REGION"/>
    <property type="match status" value="1"/>
</dbReference>
<dbReference type="Gene3D" id="2.130.10.10">
    <property type="entry name" value="YVTN repeat-like/Quinoprotein amine dehydrogenase"/>
    <property type="match status" value="1"/>
</dbReference>
<accession>A0A670ZSA9</accession>
<evidence type="ECO:0000256" key="1">
    <source>
        <dbReference type="ARBA" id="ARBA00004123"/>
    </source>
</evidence>
<evidence type="ECO:0000256" key="3">
    <source>
        <dbReference type="ARBA" id="ARBA00022737"/>
    </source>
</evidence>
<keyword evidence="3" id="KW-0677">Repeat</keyword>